<keyword evidence="3" id="KW-0808">Transferase</keyword>
<evidence type="ECO:0000313" key="4">
    <source>
        <dbReference type="Proteomes" id="UP000523545"/>
    </source>
</evidence>
<dbReference type="AlphaFoldDB" id="A0A7Y9X5E4"/>
<evidence type="ECO:0000313" key="3">
    <source>
        <dbReference type="EMBL" id="NYH45273.1"/>
    </source>
</evidence>
<dbReference type="GO" id="GO:0016780">
    <property type="term" value="F:phosphotransferase activity, for other substituted phosphate groups"/>
    <property type="evidence" value="ECO:0007669"/>
    <property type="project" value="TreeGrafter"/>
</dbReference>
<organism evidence="3 4">
    <name type="scientific">Micromonospora jinlongensis</name>
    <dbReference type="NCBI Taxonomy" id="1287877"/>
    <lineage>
        <taxon>Bacteria</taxon>
        <taxon>Bacillati</taxon>
        <taxon>Actinomycetota</taxon>
        <taxon>Actinomycetes</taxon>
        <taxon>Micromonosporales</taxon>
        <taxon>Micromonosporaceae</taxon>
        <taxon>Micromonospora</taxon>
    </lineage>
</organism>
<feature type="domain" description="Bacterial sugar transferase" evidence="2">
    <location>
        <begin position="5"/>
        <end position="49"/>
    </location>
</feature>
<dbReference type="Proteomes" id="UP000523545">
    <property type="component" value="Unassembled WGS sequence"/>
</dbReference>
<protein>
    <submittedName>
        <fullName evidence="3">Lipopolysaccharide/colanic/teichoic acid biosynthesis glycosyltransferase</fullName>
    </submittedName>
</protein>
<dbReference type="PANTHER" id="PTHR30576">
    <property type="entry name" value="COLANIC BIOSYNTHESIS UDP-GLUCOSE LIPID CARRIER TRANSFERASE"/>
    <property type="match status" value="1"/>
</dbReference>
<comment type="similarity">
    <text evidence="1">Belongs to the bacterial sugar transferase family.</text>
</comment>
<comment type="caution">
    <text evidence="3">The sequence shown here is derived from an EMBL/GenBank/DDBJ whole genome shotgun (WGS) entry which is preliminary data.</text>
</comment>
<evidence type="ECO:0000259" key="2">
    <source>
        <dbReference type="Pfam" id="PF02397"/>
    </source>
</evidence>
<dbReference type="EMBL" id="JACCHK010000001">
    <property type="protein sequence ID" value="NYH45273.1"/>
    <property type="molecule type" value="Genomic_DNA"/>
</dbReference>
<proteinExistence type="inferred from homology"/>
<sequence length="54" mass="6156">MTQLGLAQVSGLRGDTPISDRARFDNYYIENWSLWLDIKVLLRTVAEVFRGGGR</sequence>
<dbReference type="Pfam" id="PF02397">
    <property type="entry name" value="Bac_transf"/>
    <property type="match status" value="1"/>
</dbReference>
<dbReference type="PANTHER" id="PTHR30576:SF0">
    <property type="entry name" value="UNDECAPRENYL-PHOSPHATE N-ACETYLGALACTOSAMINYL 1-PHOSPHATE TRANSFERASE-RELATED"/>
    <property type="match status" value="1"/>
</dbReference>
<name>A0A7Y9X5E4_9ACTN</name>
<evidence type="ECO:0000256" key="1">
    <source>
        <dbReference type="ARBA" id="ARBA00006464"/>
    </source>
</evidence>
<accession>A0A7Y9X5E4</accession>
<keyword evidence="4" id="KW-1185">Reference proteome</keyword>
<reference evidence="3 4" key="1">
    <citation type="submission" date="2020-07" db="EMBL/GenBank/DDBJ databases">
        <title>Sequencing the genomes of 1000 actinobacteria strains.</title>
        <authorList>
            <person name="Klenk H.-P."/>
        </authorList>
    </citation>
    <scope>NUCLEOTIDE SEQUENCE [LARGE SCALE GENOMIC DNA]</scope>
    <source>
        <strain evidence="3 4">DSM 45876</strain>
    </source>
</reference>
<dbReference type="InterPro" id="IPR003362">
    <property type="entry name" value="Bact_transf"/>
</dbReference>
<gene>
    <name evidence="3" type="ORF">HNR22_005000</name>
</gene>